<keyword evidence="2" id="KW-1185">Reference proteome</keyword>
<proteinExistence type="predicted"/>
<evidence type="ECO:0000313" key="1">
    <source>
        <dbReference type="EMBL" id="ELP85635.1"/>
    </source>
</evidence>
<protein>
    <submittedName>
        <fullName evidence="1">Uncharacterized protein</fullName>
    </submittedName>
</protein>
<dbReference type="OrthoDB" id="26984at2759"/>
<dbReference type="GeneID" id="14884594"/>
<reference evidence="1 2" key="1">
    <citation type="submission" date="2012-10" db="EMBL/GenBank/DDBJ databases">
        <authorList>
            <person name="Zafar N."/>
            <person name="Inman J."/>
            <person name="Hall N."/>
            <person name="Lorenzi H."/>
            <person name="Caler E."/>
        </authorList>
    </citation>
    <scope>NUCLEOTIDE SEQUENCE [LARGE SCALE GENOMIC DNA]</scope>
    <source>
        <strain evidence="1 2">IP1</strain>
    </source>
</reference>
<sequence length="251" mass="29826">MNIYMFPHVLSVWSPTEYTTWDCWESMLSAVKIYLTNDQLEFVVPFYYLDMNVSENQTFIEKMNDYKLVLIPPTNDVTDIEKMMEERLTTLQQPLSLGIQFHQYTNFGFGSSTQDDITHLMELDNRLHHYSNYYGMTLLDLNAFQTFVDTNPTITSYPLFHSMYYNYFNGFDKPLFDKTILFAKTYTSILSLDISDIDTSFFTECDMFLTLLEQVQRNGMNYTLLLNRSVWLNQWLVFPRFFIRSCLSRIP</sequence>
<dbReference type="AlphaFoldDB" id="A0A0A1TZM6"/>
<dbReference type="VEuPathDB" id="AmoebaDB:EIN_409340"/>
<dbReference type="OMA" id="TQDDITH"/>
<name>A0A0A1TZM6_ENTIV</name>
<organism evidence="1 2">
    <name type="scientific">Entamoeba invadens IP1</name>
    <dbReference type="NCBI Taxonomy" id="370355"/>
    <lineage>
        <taxon>Eukaryota</taxon>
        <taxon>Amoebozoa</taxon>
        <taxon>Evosea</taxon>
        <taxon>Archamoebae</taxon>
        <taxon>Mastigamoebida</taxon>
        <taxon>Entamoebidae</taxon>
        <taxon>Entamoeba</taxon>
    </lineage>
</organism>
<accession>A0A0A1TZM6</accession>
<dbReference type="KEGG" id="eiv:EIN_409340"/>
<dbReference type="RefSeq" id="XP_004184981.1">
    <property type="nucleotide sequence ID" value="XM_004184933.1"/>
</dbReference>
<gene>
    <name evidence="1" type="ORF">EIN_409340</name>
</gene>
<evidence type="ECO:0000313" key="2">
    <source>
        <dbReference type="Proteomes" id="UP000014680"/>
    </source>
</evidence>
<dbReference type="EMBL" id="KB207048">
    <property type="protein sequence ID" value="ELP85635.1"/>
    <property type="molecule type" value="Genomic_DNA"/>
</dbReference>
<dbReference type="Proteomes" id="UP000014680">
    <property type="component" value="Unassembled WGS sequence"/>
</dbReference>